<sequence>MNSVFVYGTLRPGQRYHKLIEAYVKHSVSATLSGRLYHLPEGYPALVLASDQSHGKRNGPVRGELLYFSEIAQVLPILDELEDYYSPNDPRNLYERVNVSVVTVRGHSASCMVYLFTPDKLPELERRAVHIPNGDWVQWITANSRLIDP</sequence>
<protein>
    <submittedName>
        <fullName evidence="2">Gamma-glutamylcyclotransferase</fullName>
    </submittedName>
</protein>
<dbReference type="CDD" id="cd06661">
    <property type="entry name" value="GGCT_like"/>
    <property type="match status" value="1"/>
</dbReference>
<name>A0A7I8DD77_9BACL</name>
<dbReference type="Proteomes" id="UP000593802">
    <property type="component" value="Chromosome"/>
</dbReference>
<dbReference type="Gene3D" id="3.10.490.10">
    <property type="entry name" value="Gamma-glutamyl cyclotransferase-like"/>
    <property type="match status" value="1"/>
</dbReference>
<reference evidence="2 3" key="1">
    <citation type="submission" date="2020-08" db="EMBL/GenBank/DDBJ databases">
        <title>Complete Genome Sequence of Effusibacillus dendaii Strain skT53, Isolated from Farmland soil.</title>
        <authorList>
            <person name="Konishi T."/>
            <person name="Kawasaki H."/>
        </authorList>
    </citation>
    <scope>NUCLEOTIDE SEQUENCE [LARGE SCALE GENOMIC DNA]</scope>
    <source>
        <strain evidence="3">skT53</strain>
    </source>
</reference>
<dbReference type="Pfam" id="PF06094">
    <property type="entry name" value="GGACT"/>
    <property type="match status" value="1"/>
</dbReference>
<accession>A0A7I8DD77</accession>
<dbReference type="EMBL" id="AP023366">
    <property type="protein sequence ID" value="BCJ86776.1"/>
    <property type="molecule type" value="Genomic_DNA"/>
</dbReference>
<dbReference type="SUPFAM" id="SSF110857">
    <property type="entry name" value="Gamma-glutamyl cyclotransferase-like"/>
    <property type="match status" value="1"/>
</dbReference>
<evidence type="ECO:0000313" key="3">
    <source>
        <dbReference type="Proteomes" id="UP000593802"/>
    </source>
</evidence>
<dbReference type="GO" id="GO:0016740">
    <property type="term" value="F:transferase activity"/>
    <property type="evidence" value="ECO:0007669"/>
    <property type="project" value="UniProtKB-KW"/>
</dbReference>
<dbReference type="InterPro" id="IPR009288">
    <property type="entry name" value="AIG2-like_dom"/>
</dbReference>
<dbReference type="AlphaFoldDB" id="A0A7I8DD77"/>
<gene>
    <name evidence="2" type="ORF">skT53_17610</name>
</gene>
<dbReference type="RefSeq" id="WP_200760738.1">
    <property type="nucleotide sequence ID" value="NZ_AP023366.1"/>
</dbReference>
<organism evidence="2 3">
    <name type="scientific">Effusibacillus dendaii</name>
    <dbReference type="NCBI Taxonomy" id="2743772"/>
    <lineage>
        <taxon>Bacteria</taxon>
        <taxon>Bacillati</taxon>
        <taxon>Bacillota</taxon>
        <taxon>Bacilli</taxon>
        <taxon>Bacillales</taxon>
        <taxon>Alicyclobacillaceae</taxon>
        <taxon>Effusibacillus</taxon>
    </lineage>
</organism>
<dbReference type="InterPro" id="IPR036568">
    <property type="entry name" value="GGCT-like_sf"/>
</dbReference>
<evidence type="ECO:0000259" key="1">
    <source>
        <dbReference type="Pfam" id="PF06094"/>
    </source>
</evidence>
<feature type="domain" description="Gamma-glutamylcyclotransferase AIG2-like" evidence="1">
    <location>
        <begin position="4"/>
        <end position="137"/>
    </location>
</feature>
<dbReference type="InterPro" id="IPR013024">
    <property type="entry name" value="GGCT-like"/>
</dbReference>
<evidence type="ECO:0000313" key="2">
    <source>
        <dbReference type="EMBL" id="BCJ86776.1"/>
    </source>
</evidence>
<keyword evidence="3" id="KW-1185">Reference proteome</keyword>
<dbReference type="KEGG" id="eff:skT53_17610"/>
<keyword evidence="2" id="KW-0808">Transferase</keyword>
<proteinExistence type="predicted"/>